<dbReference type="SUPFAM" id="SSF48264">
    <property type="entry name" value="Cytochrome P450"/>
    <property type="match status" value="1"/>
</dbReference>
<keyword evidence="7 9" id="KW-0503">Monooxygenase</keyword>
<evidence type="ECO:0000256" key="3">
    <source>
        <dbReference type="ARBA" id="ARBA00022617"/>
    </source>
</evidence>
<keyword evidence="6 8" id="KW-0408">Iron</keyword>
<accession>A0AAN8SCU8</accession>
<evidence type="ECO:0000256" key="2">
    <source>
        <dbReference type="ARBA" id="ARBA00010617"/>
    </source>
</evidence>
<evidence type="ECO:0000313" key="11">
    <source>
        <dbReference type="EMBL" id="KAK6643784.1"/>
    </source>
</evidence>
<evidence type="ECO:0000256" key="10">
    <source>
        <dbReference type="SAM" id="Phobius"/>
    </source>
</evidence>
<dbReference type="Gene3D" id="1.10.630.10">
    <property type="entry name" value="Cytochrome P450"/>
    <property type="match status" value="1"/>
</dbReference>
<comment type="caution">
    <text evidence="11">The sequence shown here is derived from an EMBL/GenBank/DDBJ whole genome shotgun (WGS) entry which is preliminary data.</text>
</comment>
<protein>
    <recommendedName>
        <fullName evidence="13">Cytochrome P450</fullName>
    </recommendedName>
</protein>
<gene>
    <name evidence="11" type="ORF">RUM43_000047</name>
</gene>
<evidence type="ECO:0000256" key="8">
    <source>
        <dbReference type="PIRSR" id="PIRSR602401-1"/>
    </source>
</evidence>
<keyword evidence="4 8" id="KW-0479">Metal-binding</keyword>
<evidence type="ECO:0000313" key="12">
    <source>
        <dbReference type="Proteomes" id="UP001372834"/>
    </source>
</evidence>
<dbReference type="GO" id="GO:0020037">
    <property type="term" value="F:heme binding"/>
    <property type="evidence" value="ECO:0007669"/>
    <property type="project" value="InterPro"/>
</dbReference>
<dbReference type="InterPro" id="IPR001128">
    <property type="entry name" value="Cyt_P450"/>
</dbReference>
<dbReference type="GO" id="GO:0016705">
    <property type="term" value="F:oxidoreductase activity, acting on paired donors, with incorporation or reduction of molecular oxygen"/>
    <property type="evidence" value="ECO:0007669"/>
    <property type="project" value="InterPro"/>
</dbReference>
<keyword evidence="3 8" id="KW-0349">Heme</keyword>
<keyword evidence="10" id="KW-0472">Membrane</keyword>
<sequence length="550" mass="62519">MVSRARHPAFNSAGTCSKNRTTNDLCEPEQIFSYALFKLKMINIGNKTQVLQVVFLSLSLSLVVYGTFAMSSGIANSFATIPGPKSFPIFGTLFHYLPFIGKYKFDELHRNGLKKYREFGSIVREEIVPGTNIVWIFTPEDIQELFRTEGRYPQRRSHLAIDHYRKSVRHLYNNGGLLPTNGPEWHRLRSTFQKGLSSLHNVRSYLPCVNEVVDDFVQYVVEKRRSNEDFLPQLSRAFLEILGLIAFDVRLNSFTEAELQPSSTTSRLLDAALTINSCILKTDNGLGMWRFWDTPLYNNLKRGHAYMESVAVDLVNNKLRSMAGKVENAEKSLLEMYLTTPEIDFKDVIGMSADMLLAGIDTITYSTSFALYHLATNKEKQTQLHNESLRLLADLRTPVTPEILARAEYLKAVLKESFRLNPVSVGIGRILTEDAIFSGYNVPKGTTVVTQNQVVCRLPEFFPDPLKFLPERWLKGFPEYQATNPHLVLPFGHGPRACIARRLAEQNMQILVLKLCRKFIIDWKGGVLDSKSYLINKPDGPLKFSFTARK</sequence>
<feature type="transmembrane region" description="Helical" evidence="10">
    <location>
        <begin position="50"/>
        <end position="75"/>
    </location>
</feature>
<dbReference type="GO" id="GO:0004497">
    <property type="term" value="F:monooxygenase activity"/>
    <property type="evidence" value="ECO:0007669"/>
    <property type="project" value="UniProtKB-KW"/>
</dbReference>
<evidence type="ECO:0000256" key="7">
    <source>
        <dbReference type="ARBA" id="ARBA00023033"/>
    </source>
</evidence>
<dbReference type="AlphaFoldDB" id="A0AAN8SCU8"/>
<evidence type="ECO:0000256" key="6">
    <source>
        <dbReference type="ARBA" id="ARBA00023004"/>
    </source>
</evidence>
<evidence type="ECO:0000256" key="1">
    <source>
        <dbReference type="ARBA" id="ARBA00001971"/>
    </source>
</evidence>
<dbReference type="Pfam" id="PF00067">
    <property type="entry name" value="p450"/>
    <property type="match status" value="1"/>
</dbReference>
<dbReference type="PANTHER" id="PTHR24279">
    <property type="entry name" value="CYTOCHROME P450"/>
    <property type="match status" value="1"/>
</dbReference>
<dbReference type="GO" id="GO:0005506">
    <property type="term" value="F:iron ion binding"/>
    <property type="evidence" value="ECO:0007669"/>
    <property type="project" value="InterPro"/>
</dbReference>
<proteinExistence type="inferred from homology"/>
<comment type="similarity">
    <text evidence="2 9">Belongs to the cytochrome P450 family.</text>
</comment>
<keyword evidence="10" id="KW-0812">Transmembrane</keyword>
<dbReference type="PROSITE" id="PS00086">
    <property type="entry name" value="CYTOCHROME_P450"/>
    <property type="match status" value="1"/>
</dbReference>
<dbReference type="EMBL" id="JAWJWE010000001">
    <property type="protein sequence ID" value="KAK6643784.1"/>
    <property type="molecule type" value="Genomic_DNA"/>
</dbReference>
<dbReference type="InterPro" id="IPR002401">
    <property type="entry name" value="Cyt_P450_E_grp-I"/>
</dbReference>
<dbReference type="InterPro" id="IPR050479">
    <property type="entry name" value="CYP11_CYP27_families"/>
</dbReference>
<name>A0AAN8SCU8_POLSC</name>
<evidence type="ECO:0000256" key="9">
    <source>
        <dbReference type="RuleBase" id="RU000461"/>
    </source>
</evidence>
<dbReference type="FunFam" id="1.10.630.10:FF:000006">
    <property type="entry name" value="Cytochrome P450 302a1, mitochondrial"/>
    <property type="match status" value="1"/>
</dbReference>
<organism evidence="11 12">
    <name type="scientific">Polyplax serrata</name>
    <name type="common">Common mouse louse</name>
    <dbReference type="NCBI Taxonomy" id="468196"/>
    <lineage>
        <taxon>Eukaryota</taxon>
        <taxon>Metazoa</taxon>
        <taxon>Ecdysozoa</taxon>
        <taxon>Arthropoda</taxon>
        <taxon>Hexapoda</taxon>
        <taxon>Insecta</taxon>
        <taxon>Pterygota</taxon>
        <taxon>Neoptera</taxon>
        <taxon>Paraneoptera</taxon>
        <taxon>Psocodea</taxon>
        <taxon>Troctomorpha</taxon>
        <taxon>Phthiraptera</taxon>
        <taxon>Anoplura</taxon>
        <taxon>Polyplacidae</taxon>
        <taxon>Polyplax</taxon>
    </lineage>
</organism>
<evidence type="ECO:0000256" key="5">
    <source>
        <dbReference type="ARBA" id="ARBA00023002"/>
    </source>
</evidence>
<keyword evidence="5 9" id="KW-0560">Oxidoreductase</keyword>
<evidence type="ECO:0008006" key="13">
    <source>
        <dbReference type="Google" id="ProtNLM"/>
    </source>
</evidence>
<dbReference type="PRINTS" id="PR00385">
    <property type="entry name" value="P450"/>
</dbReference>
<feature type="binding site" description="axial binding residue" evidence="8">
    <location>
        <position position="498"/>
    </location>
    <ligand>
        <name>heme</name>
        <dbReference type="ChEBI" id="CHEBI:30413"/>
    </ligand>
    <ligandPart>
        <name>Fe</name>
        <dbReference type="ChEBI" id="CHEBI:18248"/>
    </ligandPart>
</feature>
<reference evidence="11 12" key="1">
    <citation type="submission" date="2023-10" db="EMBL/GenBank/DDBJ databases">
        <title>Genomes of two closely related lineages of the louse Polyplax serrata with different host specificities.</title>
        <authorList>
            <person name="Martinu J."/>
            <person name="Tarabai H."/>
            <person name="Stefka J."/>
            <person name="Hypsa V."/>
        </authorList>
    </citation>
    <scope>NUCLEOTIDE SEQUENCE [LARGE SCALE GENOMIC DNA]</scope>
    <source>
        <strain evidence="11">HR10_N</strain>
    </source>
</reference>
<comment type="cofactor">
    <cofactor evidence="1 8">
        <name>heme</name>
        <dbReference type="ChEBI" id="CHEBI:30413"/>
    </cofactor>
</comment>
<dbReference type="InterPro" id="IPR036396">
    <property type="entry name" value="Cyt_P450_sf"/>
</dbReference>
<keyword evidence="10" id="KW-1133">Transmembrane helix</keyword>
<dbReference type="CDD" id="cd11054">
    <property type="entry name" value="CYP24A1-like"/>
    <property type="match status" value="1"/>
</dbReference>
<evidence type="ECO:0000256" key="4">
    <source>
        <dbReference type="ARBA" id="ARBA00022723"/>
    </source>
</evidence>
<dbReference type="InterPro" id="IPR017972">
    <property type="entry name" value="Cyt_P450_CS"/>
</dbReference>
<dbReference type="PANTHER" id="PTHR24279:SF120">
    <property type="entry name" value="CYTOCHROME P450"/>
    <property type="match status" value="1"/>
</dbReference>
<dbReference type="Proteomes" id="UP001372834">
    <property type="component" value="Unassembled WGS sequence"/>
</dbReference>
<dbReference type="PRINTS" id="PR00463">
    <property type="entry name" value="EP450I"/>
</dbReference>